<dbReference type="GO" id="GO:0055085">
    <property type="term" value="P:transmembrane transport"/>
    <property type="evidence" value="ECO:0007669"/>
    <property type="project" value="UniProtKB-UniRule"/>
</dbReference>
<keyword evidence="5 6" id="KW-0472">Membrane</keyword>
<feature type="domain" description="ABC3 transporter permease C-terminal" evidence="7">
    <location>
        <begin position="61"/>
        <end position="172"/>
    </location>
</feature>
<evidence type="ECO:0000256" key="2">
    <source>
        <dbReference type="ARBA" id="ARBA00022475"/>
    </source>
</evidence>
<keyword evidence="6" id="KW-0813">Transport</keyword>
<dbReference type="PIRSF" id="PIRSF018968">
    <property type="entry name" value="ABC_permease_BceB"/>
    <property type="match status" value="1"/>
</dbReference>
<dbReference type="InterPro" id="IPR027022">
    <property type="entry name" value="ABC_permease_BceB-typ"/>
</dbReference>
<evidence type="ECO:0000256" key="3">
    <source>
        <dbReference type="ARBA" id="ARBA00022692"/>
    </source>
</evidence>
<evidence type="ECO:0000259" key="7">
    <source>
        <dbReference type="Pfam" id="PF02687"/>
    </source>
</evidence>
<reference evidence="8 9" key="1">
    <citation type="submission" date="2018-01" db="EMBL/GenBank/DDBJ databases">
        <authorList>
            <person name="Gaut B.S."/>
            <person name="Morton B.R."/>
            <person name="Clegg M.T."/>
            <person name="Duvall M.R."/>
        </authorList>
    </citation>
    <scope>NUCLEOTIDE SEQUENCE [LARGE SCALE GENOMIC DNA]</scope>
    <source>
        <strain evidence="8">GP69</strain>
    </source>
</reference>
<evidence type="ECO:0000313" key="8">
    <source>
        <dbReference type="EMBL" id="SOY27412.1"/>
    </source>
</evidence>
<keyword evidence="2 6" id="KW-1003">Cell membrane</keyword>
<evidence type="ECO:0000313" key="9">
    <source>
        <dbReference type="Proteomes" id="UP000236311"/>
    </source>
</evidence>
<dbReference type="InterPro" id="IPR052536">
    <property type="entry name" value="ABC-4_Integral_Memb_Prot"/>
</dbReference>
<evidence type="ECO:0000256" key="5">
    <source>
        <dbReference type="ARBA" id="ARBA00023136"/>
    </source>
</evidence>
<feature type="transmembrane region" description="Helical" evidence="6">
    <location>
        <begin position="53"/>
        <end position="76"/>
    </location>
</feature>
<name>A0A2K4ZAC2_9FIRM</name>
<feature type="transmembrane region" description="Helical" evidence="6">
    <location>
        <begin position="275"/>
        <end position="296"/>
    </location>
</feature>
<evidence type="ECO:0000256" key="1">
    <source>
        <dbReference type="ARBA" id="ARBA00004651"/>
    </source>
</evidence>
<dbReference type="GO" id="GO:0005886">
    <property type="term" value="C:plasma membrane"/>
    <property type="evidence" value="ECO:0007669"/>
    <property type="project" value="UniProtKB-SubCell"/>
</dbReference>
<accession>A0A2K4ZAC2</accession>
<keyword evidence="4 6" id="KW-1133">Transmembrane helix</keyword>
<gene>
    <name evidence="8" type="primary">bceB_1</name>
    <name evidence="8" type="ORF">AMURIS_00116</name>
</gene>
<feature type="transmembrane region" description="Helical" evidence="6">
    <location>
        <begin position="526"/>
        <end position="546"/>
    </location>
</feature>
<protein>
    <submittedName>
        <fullName evidence="8">Bacitracin export permease protein BceB</fullName>
    </submittedName>
</protein>
<feature type="transmembrane region" description="Helical" evidence="6">
    <location>
        <begin position="580"/>
        <end position="600"/>
    </location>
</feature>
<keyword evidence="3 6" id="KW-0812">Transmembrane</keyword>
<dbReference type="PANTHER" id="PTHR46795">
    <property type="entry name" value="ABC TRANSPORTER PERMEASE-RELATED-RELATED"/>
    <property type="match status" value="1"/>
</dbReference>
<comment type="similarity">
    <text evidence="6">Belongs to the ABC-4 integral membrane protein family.</text>
</comment>
<dbReference type="PANTHER" id="PTHR46795:SF3">
    <property type="entry name" value="ABC TRANSPORTER PERMEASE"/>
    <property type="match status" value="1"/>
</dbReference>
<dbReference type="InterPro" id="IPR003838">
    <property type="entry name" value="ABC3_permease_C"/>
</dbReference>
<proteinExistence type="inferred from homology"/>
<dbReference type="EMBL" id="OFSM01000001">
    <property type="protein sequence ID" value="SOY27412.1"/>
    <property type="molecule type" value="Genomic_DNA"/>
</dbReference>
<evidence type="ECO:0000256" key="4">
    <source>
        <dbReference type="ARBA" id="ARBA00022989"/>
    </source>
</evidence>
<feature type="transmembrane region" description="Helical" evidence="6">
    <location>
        <begin position="143"/>
        <end position="170"/>
    </location>
</feature>
<comment type="subcellular location">
    <subcellularLocation>
        <location evidence="1 6">Cell membrane</location>
        <topology evidence="1 6">Multi-pass membrane protein</topology>
    </subcellularLocation>
</comment>
<feature type="transmembrane region" description="Helical" evidence="6">
    <location>
        <begin position="235"/>
        <end position="254"/>
    </location>
</feature>
<feature type="transmembrane region" description="Helical" evidence="6">
    <location>
        <begin position="204"/>
        <end position="229"/>
    </location>
</feature>
<sequence length="650" mass="72041">MTLSKLSLRNARRQARDYLVYFVTVVMAAALLYSFNGLVFSGEVRQLSEGMDMLPFVIVLASAVVVCIFGWLVSYATGFMLSRRSRELGTYVLIGLTNRQVARLFFLENLAVGGAALVLGLALGGLLYQILRAILFAMFGLPYHFTLALSFPAAGLTLFYFGLIYLHALGKSRKRVRKMKIWDLIYFDRQNEGVAIRTGKLRRWMFGVSILLGVAGTALLTAGSLMIGIMGAGCLIAALFGFFLSFASGVPAFFEKRPARKYQGQTLLVFRTLASKLATMGMVMAVISIIFTATLLTEGSGLVFNGIFRGRAAENACFDLYFGIEGEDQDPGPYLEYINGNISVEQSVLYQVYLSDSSQVQDYISSRTVYYYYNYDRDPVLCWSDYAALRRIAGYPPVEMEPGRYLIHCMTYLEEPLGDYHQPIALGNVTLTPGNVYTEHLSQSFGVGNGRGYILVVPDEAAAGLAVHHLAYAAKTLQPVSERQYNVLNDIAAMEHDKQVNPLEYGFVSTKANEAAQVAVQTAISVFPMFYLALALSMTAATILTIQQLSETDRYRRQFILLRKLGMARQEMKRALGRQFALYYTMPAVPPVLIAAPFLFHMARLPEPGIMAGMSSPAAIVALSLALFFLIYGIYILLAYTSLRRSVLPE</sequence>
<dbReference type="Proteomes" id="UP000236311">
    <property type="component" value="Unassembled WGS sequence"/>
</dbReference>
<feature type="transmembrane region" description="Helical" evidence="6">
    <location>
        <begin position="109"/>
        <end position="131"/>
    </location>
</feature>
<dbReference type="Pfam" id="PF02687">
    <property type="entry name" value="FtsX"/>
    <property type="match status" value="1"/>
</dbReference>
<keyword evidence="9" id="KW-1185">Reference proteome</keyword>
<feature type="transmembrane region" description="Helical" evidence="6">
    <location>
        <begin position="20"/>
        <end position="41"/>
    </location>
</feature>
<feature type="transmembrane region" description="Helical" evidence="6">
    <location>
        <begin position="620"/>
        <end position="640"/>
    </location>
</feature>
<evidence type="ECO:0000256" key="6">
    <source>
        <dbReference type="PIRNR" id="PIRNR018968"/>
    </source>
</evidence>
<organism evidence="8 9">
    <name type="scientific">Acetatifactor muris</name>
    <dbReference type="NCBI Taxonomy" id="879566"/>
    <lineage>
        <taxon>Bacteria</taxon>
        <taxon>Bacillati</taxon>
        <taxon>Bacillota</taxon>
        <taxon>Clostridia</taxon>
        <taxon>Lachnospirales</taxon>
        <taxon>Lachnospiraceae</taxon>
        <taxon>Acetatifactor</taxon>
    </lineage>
</organism>
<dbReference type="AlphaFoldDB" id="A0A2K4ZAC2"/>